<organism evidence="4 5">
    <name type="scientific">Arthrobacter halodurans</name>
    <dbReference type="NCBI Taxonomy" id="516699"/>
    <lineage>
        <taxon>Bacteria</taxon>
        <taxon>Bacillati</taxon>
        <taxon>Actinomycetota</taxon>
        <taxon>Actinomycetes</taxon>
        <taxon>Micrococcales</taxon>
        <taxon>Micrococcaceae</taxon>
        <taxon>Arthrobacter</taxon>
    </lineage>
</organism>
<feature type="compositionally biased region" description="Basic and acidic residues" evidence="1">
    <location>
        <begin position="169"/>
        <end position="193"/>
    </location>
</feature>
<keyword evidence="2" id="KW-0812">Transmembrane</keyword>
<dbReference type="EMBL" id="JBHDLJ010000004">
    <property type="protein sequence ID" value="MFB0834390.1"/>
    <property type="molecule type" value="Genomic_DNA"/>
</dbReference>
<feature type="region of interest" description="Disordered" evidence="1">
    <location>
        <begin position="163"/>
        <end position="193"/>
    </location>
</feature>
<feature type="transmembrane region" description="Helical" evidence="2">
    <location>
        <begin position="6"/>
        <end position="26"/>
    </location>
</feature>
<accession>A0ABV4UL67</accession>
<evidence type="ECO:0000256" key="1">
    <source>
        <dbReference type="SAM" id="MobiDB-lite"/>
    </source>
</evidence>
<evidence type="ECO:0000313" key="4">
    <source>
        <dbReference type="EMBL" id="MFB0834390.1"/>
    </source>
</evidence>
<dbReference type="Pfam" id="PF25362">
    <property type="entry name" value="bPH_11"/>
    <property type="match status" value="1"/>
</dbReference>
<reference evidence="4 5" key="1">
    <citation type="submission" date="2024-09" db="EMBL/GenBank/DDBJ databases">
        <authorList>
            <person name="Salinas-Garcia M.A."/>
            <person name="Prieme A."/>
        </authorList>
    </citation>
    <scope>NUCLEOTIDE SEQUENCE [LARGE SCALE GENOMIC DNA]</scope>
    <source>
        <strain evidence="4 5">DSM 21081</strain>
    </source>
</reference>
<keyword evidence="2" id="KW-1133">Transmembrane helix</keyword>
<evidence type="ECO:0000259" key="3">
    <source>
        <dbReference type="Pfam" id="PF25362"/>
    </source>
</evidence>
<dbReference type="Proteomes" id="UP001575652">
    <property type="component" value="Unassembled WGS sequence"/>
</dbReference>
<protein>
    <recommendedName>
        <fullName evidence="3">PH domain-containing protein</fullName>
    </recommendedName>
</protein>
<proteinExistence type="predicted"/>
<dbReference type="InterPro" id="IPR057446">
    <property type="entry name" value="PH_bac"/>
</dbReference>
<evidence type="ECO:0000256" key="2">
    <source>
        <dbReference type="SAM" id="Phobius"/>
    </source>
</evidence>
<dbReference type="RefSeq" id="WP_373971557.1">
    <property type="nucleotide sequence ID" value="NZ_JBHDLJ010000004.1"/>
</dbReference>
<sequence length="193" mass="20268">MSEYLPAILITLAVCVALVALVGLGWRNRLRRQGGVAAPAEVPPGLGDPAASAEGQYVSTTTAGDWLDRIAVHSLGVRTNATLEVHDGGILFVRSGAKDLYIPRADLAGVRRDSGMAGKFVERDGLVVLTWRLGDRAVDTGFRPRRPAQAAVLHDAVAALVPPAGKPPAADDFRAADKTPAADDFPAADKDNK</sequence>
<gene>
    <name evidence="4" type="ORF">ACETWP_07310</name>
</gene>
<comment type="caution">
    <text evidence="4">The sequence shown here is derived from an EMBL/GenBank/DDBJ whole genome shotgun (WGS) entry which is preliminary data.</text>
</comment>
<name>A0ABV4UL67_9MICC</name>
<feature type="domain" description="PH" evidence="3">
    <location>
        <begin position="40"/>
        <end position="153"/>
    </location>
</feature>
<evidence type="ECO:0000313" key="5">
    <source>
        <dbReference type="Proteomes" id="UP001575652"/>
    </source>
</evidence>
<keyword evidence="2" id="KW-0472">Membrane</keyword>
<keyword evidence="5" id="KW-1185">Reference proteome</keyword>